<name>A0A6J4S2S7_9ACTN</name>
<reference evidence="2" key="1">
    <citation type="submission" date="2020-02" db="EMBL/GenBank/DDBJ databases">
        <authorList>
            <person name="Meier V. D."/>
        </authorList>
    </citation>
    <scope>NUCLEOTIDE SEQUENCE</scope>
    <source>
        <strain evidence="2">AVDCRST_MAG67</strain>
    </source>
</reference>
<feature type="non-terminal residue" evidence="2">
    <location>
        <position position="1"/>
    </location>
</feature>
<protein>
    <submittedName>
        <fullName evidence="2">PhnO protein</fullName>
    </submittedName>
</protein>
<feature type="non-terminal residue" evidence="2">
    <location>
        <position position="225"/>
    </location>
</feature>
<evidence type="ECO:0000256" key="1">
    <source>
        <dbReference type="SAM" id="MobiDB-lite"/>
    </source>
</evidence>
<dbReference type="EMBL" id="CADCVQ010000051">
    <property type="protein sequence ID" value="CAA9483873.1"/>
    <property type="molecule type" value="Genomic_DNA"/>
</dbReference>
<feature type="compositionally biased region" description="Polar residues" evidence="1">
    <location>
        <begin position="171"/>
        <end position="198"/>
    </location>
</feature>
<feature type="region of interest" description="Disordered" evidence="1">
    <location>
        <begin position="168"/>
        <end position="225"/>
    </location>
</feature>
<accession>A0A6J4S2S7</accession>
<gene>
    <name evidence="2" type="ORF">AVDCRST_MAG67-986</name>
</gene>
<proteinExistence type="predicted"/>
<sequence>WPRRAMAAGRVRIRSSAVLLCFEPVDDFQQFERLVDVDARRSSAVRSSTIGGCPEPTSWCDCDRCDSKTRMKRARHTASCWPRAFRSCSIGMSSSRGRSTCNVLSRYVRASMWFPTACRPRFSGRSSVRTSSAAFRSGTRSTATWPTWEVTSATASVLFIAAAAMRPRSCGNRSSSPTGKASTGCWSRATQTTPPQRRSSGSSVGSSKTYARTPMTGPNSATGSA</sequence>
<feature type="compositionally biased region" description="Polar residues" evidence="1">
    <location>
        <begin position="216"/>
        <end position="225"/>
    </location>
</feature>
<organism evidence="2">
    <name type="scientific">uncultured Solirubrobacteraceae bacterium</name>
    <dbReference type="NCBI Taxonomy" id="1162706"/>
    <lineage>
        <taxon>Bacteria</taxon>
        <taxon>Bacillati</taxon>
        <taxon>Actinomycetota</taxon>
        <taxon>Thermoleophilia</taxon>
        <taxon>Solirubrobacterales</taxon>
        <taxon>Solirubrobacteraceae</taxon>
        <taxon>environmental samples</taxon>
    </lineage>
</organism>
<dbReference type="AlphaFoldDB" id="A0A6J4S2S7"/>
<evidence type="ECO:0000313" key="2">
    <source>
        <dbReference type="EMBL" id="CAA9483873.1"/>
    </source>
</evidence>